<dbReference type="InterPro" id="IPR036249">
    <property type="entry name" value="Thioredoxin-like_sf"/>
</dbReference>
<dbReference type="CDD" id="cd02947">
    <property type="entry name" value="TRX_family"/>
    <property type="match status" value="1"/>
</dbReference>
<dbReference type="Pfam" id="PF00085">
    <property type="entry name" value="Thioredoxin"/>
    <property type="match status" value="1"/>
</dbReference>
<evidence type="ECO:0000259" key="1">
    <source>
        <dbReference type="PROSITE" id="PS51352"/>
    </source>
</evidence>
<dbReference type="AlphaFoldDB" id="A0A7S1WSF2"/>
<dbReference type="PROSITE" id="PS00194">
    <property type="entry name" value="THIOREDOXIN_1"/>
    <property type="match status" value="1"/>
</dbReference>
<sequence>MEGAGGPPDGFSWRPDGTVFIQAEHAWQRMVLAGKGPVVVLFTSRFCGACRTLDKVYPAMKKAVKEDVTFAVVDINESERSICAQALGPIGFVPVVQIYSEGDRKDYFAAGDEAALREKLLNQACTSPKTSKSSAATPVGCCAFLKSLFH</sequence>
<protein>
    <recommendedName>
        <fullName evidence="1">Thioredoxin domain-containing protein</fullName>
    </recommendedName>
</protein>
<gene>
    <name evidence="2" type="ORF">ACAT0790_LOCUS61160</name>
</gene>
<proteinExistence type="predicted"/>
<name>A0A7S1WSF2_ALECA</name>
<evidence type="ECO:0000313" key="2">
    <source>
        <dbReference type="EMBL" id="CAD9184388.1"/>
    </source>
</evidence>
<dbReference type="InterPro" id="IPR013766">
    <property type="entry name" value="Thioredoxin_domain"/>
</dbReference>
<reference evidence="2" key="1">
    <citation type="submission" date="2021-01" db="EMBL/GenBank/DDBJ databases">
        <authorList>
            <person name="Corre E."/>
            <person name="Pelletier E."/>
            <person name="Niang G."/>
            <person name="Scheremetjew M."/>
            <person name="Finn R."/>
            <person name="Kale V."/>
            <person name="Holt S."/>
            <person name="Cochrane G."/>
            <person name="Meng A."/>
            <person name="Brown T."/>
            <person name="Cohen L."/>
        </authorList>
    </citation>
    <scope>NUCLEOTIDE SEQUENCE</scope>
    <source>
        <strain evidence="2">OF101</strain>
    </source>
</reference>
<dbReference type="SUPFAM" id="SSF52833">
    <property type="entry name" value="Thioredoxin-like"/>
    <property type="match status" value="1"/>
</dbReference>
<organism evidence="2">
    <name type="scientific">Alexandrium catenella</name>
    <name type="common">Red tide dinoflagellate</name>
    <name type="synonym">Gonyaulax catenella</name>
    <dbReference type="NCBI Taxonomy" id="2925"/>
    <lineage>
        <taxon>Eukaryota</taxon>
        <taxon>Sar</taxon>
        <taxon>Alveolata</taxon>
        <taxon>Dinophyceae</taxon>
        <taxon>Gonyaulacales</taxon>
        <taxon>Pyrocystaceae</taxon>
        <taxon>Alexandrium</taxon>
    </lineage>
</organism>
<dbReference type="PROSITE" id="PS51352">
    <property type="entry name" value="THIOREDOXIN_2"/>
    <property type="match status" value="1"/>
</dbReference>
<accession>A0A7S1WSF2</accession>
<dbReference type="InterPro" id="IPR017937">
    <property type="entry name" value="Thioredoxin_CS"/>
</dbReference>
<dbReference type="Gene3D" id="3.40.30.10">
    <property type="entry name" value="Glutaredoxin"/>
    <property type="match status" value="1"/>
</dbReference>
<feature type="domain" description="Thioredoxin" evidence="1">
    <location>
        <begin position="1"/>
        <end position="126"/>
    </location>
</feature>
<dbReference type="EMBL" id="HBGE01102581">
    <property type="protein sequence ID" value="CAD9184388.1"/>
    <property type="molecule type" value="Transcribed_RNA"/>
</dbReference>